<dbReference type="EMBL" id="PEDP01005589">
    <property type="protein sequence ID" value="POS81958.1"/>
    <property type="molecule type" value="Genomic_DNA"/>
</dbReference>
<name>A0A2S4PIV3_9PEZI</name>
<dbReference type="AlphaFoldDB" id="A0A2S4PIV3"/>
<sequence length="187" mass="20591">MGLGSAFIRLAFSSLILCVVALATINDDIREFVRVTAEMEILRAQVAISFSSKGNSSGLGPLLGIKPSSLILVPKELQLRPKRMLDRGTHNTNLVVLPSKIKALKLVCENKAVQSNFQEWGLMELCKEEAQNVFSKYINSVLEKKSRIAISKGDIQNAPIVELGVLRCMKRHKLCASEQPSDKKLAS</sequence>
<feature type="chain" id="PRO_5015629512" description="Powdery mildew-specific protein" evidence="1">
    <location>
        <begin position="24"/>
        <end position="187"/>
    </location>
</feature>
<proteinExistence type="predicted"/>
<dbReference type="Proteomes" id="UP000237438">
    <property type="component" value="Unassembled WGS sequence"/>
</dbReference>
<evidence type="ECO:0000313" key="2">
    <source>
        <dbReference type="EMBL" id="POS81958.1"/>
    </source>
</evidence>
<evidence type="ECO:0000313" key="3">
    <source>
        <dbReference type="Proteomes" id="UP000237438"/>
    </source>
</evidence>
<protein>
    <recommendedName>
        <fullName evidence="4">Powdery mildew-specific protein</fullName>
    </recommendedName>
</protein>
<keyword evidence="3" id="KW-1185">Reference proteome</keyword>
<dbReference type="OrthoDB" id="3598361at2759"/>
<feature type="signal peptide" evidence="1">
    <location>
        <begin position="1"/>
        <end position="23"/>
    </location>
</feature>
<evidence type="ECO:0008006" key="4">
    <source>
        <dbReference type="Google" id="ProtNLM"/>
    </source>
</evidence>
<accession>A0A2S4PIV3</accession>
<comment type="caution">
    <text evidence="2">The sequence shown here is derived from an EMBL/GenBank/DDBJ whole genome shotgun (WGS) entry which is preliminary data.</text>
</comment>
<reference evidence="2 3" key="1">
    <citation type="submission" date="2017-10" db="EMBL/GenBank/DDBJ databases">
        <title>Development of genomic resources for the powdery mildew, Erysiphe pulchra.</title>
        <authorList>
            <person name="Wadl P.A."/>
            <person name="Mack B.M."/>
            <person name="Moore G."/>
            <person name="Beltz S.B."/>
        </authorList>
    </citation>
    <scope>NUCLEOTIDE SEQUENCE [LARGE SCALE GENOMIC DNA]</scope>
    <source>
        <strain evidence="2">Cflorida</strain>
    </source>
</reference>
<evidence type="ECO:0000256" key="1">
    <source>
        <dbReference type="SAM" id="SignalP"/>
    </source>
</evidence>
<keyword evidence="1" id="KW-0732">Signal</keyword>
<gene>
    <name evidence="2" type="ORF">EPUL_006340</name>
</gene>
<feature type="non-terminal residue" evidence="2">
    <location>
        <position position="187"/>
    </location>
</feature>
<organism evidence="2 3">
    <name type="scientific">Erysiphe pulchra</name>
    <dbReference type="NCBI Taxonomy" id="225359"/>
    <lineage>
        <taxon>Eukaryota</taxon>
        <taxon>Fungi</taxon>
        <taxon>Dikarya</taxon>
        <taxon>Ascomycota</taxon>
        <taxon>Pezizomycotina</taxon>
        <taxon>Leotiomycetes</taxon>
        <taxon>Erysiphales</taxon>
        <taxon>Erysiphaceae</taxon>
        <taxon>Erysiphe</taxon>
    </lineage>
</organism>